<reference evidence="2 3" key="2">
    <citation type="submission" date="2018-11" db="EMBL/GenBank/DDBJ databases">
        <authorList>
            <consortium name="Pathogen Informatics"/>
        </authorList>
    </citation>
    <scope>NUCLEOTIDE SEQUENCE [LARGE SCALE GENOMIC DNA]</scope>
</reference>
<dbReference type="EMBL" id="UYYF01000219">
    <property type="protein sequence ID" value="VDM97116.1"/>
    <property type="molecule type" value="Genomic_DNA"/>
</dbReference>
<proteinExistence type="predicted"/>
<gene>
    <name evidence="2" type="ORF">TCLT_LOCUS1592</name>
</gene>
<sequence length="52" mass="5645">MVGITAISTVIFYFIACTVAVAVVAESNARASPIYNICEDAERNARKYFGKV</sequence>
<name>A0A0N5CN45_THECL</name>
<evidence type="ECO:0000313" key="2">
    <source>
        <dbReference type="EMBL" id="VDM97116.1"/>
    </source>
</evidence>
<keyword evidence="1" id="KW-1133">Transmembrane helix</keyword>
<evidence type="ECO:0000313" key="3">
    <source>
        <dbReference type="Proteomes" id="UP000276776"/>
    </source>
</evidence>
<keyword evidence="3" id="KW-1185">Reference proteome</keyword>
<keyword evidence="1" id="KW-0472">Membrane</keyword>
<evidence type="ECO:0000313" key="4">
    <source>
        <dbReference type="WBParaSite" id="TCLT_0000159101-mRNA-1"/>
    </source>
</evidence>
<evidence type="ECO:0000256" key="1">
    <source>
        <dbReference type="SAM" id="Phobius"/>
    </source>
</evidence>
<feature type="transmembrane region" description="Helical" evidence="1">
    <location>
        <begin position="6"/>
        <end position="25"/>
    </location>
</feature>
<dbReference type="Proteomes" id="UP000276776">
    <property type="component" value="Unassembled WGS sequence"/>
</dbReference>
<organism evidence="4">
    <name type="scientific">Thelazia callipaeda</name>
    <name type="common">Oriental eyeworm</name>
    <name type="synonym">Parasitic nematode</name>
    <dbReference type="NCBI Taxonomy" id="103827"/>
    <lineage>
        <taxon>Eukaryota</taxon>
        <taxon>Metazoa</taxon>
        <taxon>Ecdysozoa</taxon>
        <taxon>Nematoda</taxon>
        <taxon>Chromadorea</taxon>
        <taxon>Rhabditida</taxon>
        <taxon>Spirurina</taxon>
        <taxon>Spiruromorpha</taxon>
        <taxon>Thelazioidea</taxon>
        <taxon>Thelaziidae</taxon>
        <taxon>Thelazia</taxon>
    </lineage>
</organism>
<keyword evidence="1" id="KW-0812">Transmembrane</keyword>
<dbReference type="AlphaFoldDB" id="A0A0N5CN45"/>
<reference evidence="4" key="1">
    <citation type="submission" date="2017-02" db="UniProtKB">
        <authorList>
            <consortium name="WormBaseParasite"/>
        </authorList>
    </citation>
    <scope>IDENTIFICATION</scope>
</reference>
<dbReference type="WBParaSite" id="TCLT_0000159101-mRNA-1">
    <property type="protein sequence ID" value="TCLT_0000159101-mRNA-1"/>
    <property type="gene ID" value="TCLT_0000159101"/>
</dbReference>
<protein>
    <submittedName>
        <fullName evidence="4">Col_cuticle_N domain-containing protein</fullName>
    </submittedName>
</protein>
<accession>A0A0N5CN45</accession>